<evidence type="ECO:0000256" key="11">
    <source>
        <dbReference type="ARBA" id="ARBA00022694"/>
    </source>
</evidence>
<feature type="binding site" evidence="15 16">
    <location>
        <begin position="131"/>
        <end position="136"/>
    </location>
    <ligand>
        <name>S-adenosyl-L-methionine</name>
        <dbReference type="ChEBI" id="CHEBI:59789"/>
    </ligand>
</feature>
<dbReference type="Gene3D" id="3.40.1280.10">
    <property type="match status" value="1"/>
</dbReference>
<dbReference type="GO" id="GO:0052906">
    <property type="term" value="F:tRNA (guanine(37)-N1)-methyltransferase activity"/>
    <property type="evidence" value="ECO:0007669"/>
    <property type="project" value="UniProtKB-UniRule"/>
</dbReference>
<proteinExistence type="inferred from homology"/>
<dbReference type="InterPro" id="IPR023148">
    <property type="entry name" value="tRNA_m1G_MeTrfase_C_sf"/>
</dbReference>
<organism evidence="19 20">
    <name type="scientific">Oxobacter pfennigii</name>
    <dbReference type="NCBI Taxonomy" id="36849"/>
    <lineage>
        <taxon>Bacteria</taxon>
        <taxon>Bacillati</taxon>
        <taxon>Bacillota</taxon>
        <taxon>Clostridia</taxon>
        <taxon>Eubacteriales</taxon>
        <taxon>Clostridiaceae</taxon>
        <taxon>Oxobacter</taxon>
    </lineage>
</organism>
<dbReference type="GO" id="GO:0002939">
    <property type="term" value="P:tRNA N1-guanine methylation"/>
    <property type="evidence" value="ECO:0007669"/>
    <property type="project" value="TreeGrafter"/>
</dbReference>
<dbReference type="InterPro" id="IPR002649">
    <property type="entry name" value="tRNA_m1G_MeTrfase_TrmD"/>
</dbReference>
<evidence type="ECO:0000256" key="2">
    <source>
        <dbReference type="ARBA" id="ARBA00004496"/>
    </source>
</evidence>
<evidence type="ECO:0000256" key="13">
    <source>
        <dbReference type="ARBA" id="ARBA00033392"/>
    </source>
</evidence>
<comment type="function">
    <text evidence="1 15 17">Specifically methylates guanosine-37 in various tRNAs.</text>
</comment>
<keyword evidence="8 15" id="KW-0489">Methyltransferase</keyword>
<gene>
    <name evidence="15 19" type="primary">trmD</name>
    <name evidence="19" type="ORF">OXPF_20960</name>
</gene>
<reference evidence="19 20" key="1">
    <citation type="submission" date="2015-09" db="EMBL/GenBank/DDBJ databases">
        <title>Genome sequence of Oxobacter pfennigii DSM 3222.</title>
        <authorList>
            <person name="Poehlein A."/>
            <person name="Bengelsdorf F.R."/>
            <person name="Schiel-Bengelsdorf B."/>
            <person name="Duerre P."/>
            <person name="Daniel R."/>
        </authorList>
    </citation>
    <scope>NUCLEOTIDE SEQUENCE [LARGE SCALE GENOMIC DNA]</scope>
    <source>
        <strain evidence="19 20">DSM 3222</strain>
    </source>
</reference>
<dbReference type="InterPro" id="IPR029026">
    <property type="entry name" value="tRNA_m1G_MTases_N"/>
</dbReference>
<comment type="subunit">
    <text evidence="4 15 17">Homodimer.</text>
</comment>
<keyword evidence="7 15" id="KW-0963">Cytoplasm</keyword>
<evidence type="ECO:0000256" key="12">
    <source>
        <dbReference type="ARBA" id="ARBA00029736"/>
    </source>
</evidence>
<accession>A0A0P8W860</accession>
<dbReference type="NCBIfam" id="NF000648">
    <property type="entry name" value="PRK00026.1"/>
    <property type="match status" value="1"/>
</dbReference>
<dbReference type="CDD" id="cd18080">
    <property type="entry name" value="TrmD-like"/>
    <property type="match status" value="1"/>
</dbReference>
<dbReference type="FunFam" id="1.10.1270.20:FF:000001">
    <property type="entry name" value="tRNA (guanine-N(1)-)-methyltransferase"/>
    <property type="match status" value="1"/>
</dbReference>
<evidence type="ECO:0000256" key="8">
    <source>
        <dbReference type="ARBA" id="ARBA00022603"/>
    </source>
</evidence>
<evidence type="ECO:0000256" key="14">
    <source>
        <dbReference type="ARBA" id="ARBA00047783"/>
    </source>
</evidence>
<dbReference type="Gene3D" id="1.10.1270.20">
    <property type="entry name" value="tRNA(m1g37)methyltransferase, domain 2"/>
    <property type="match status" value="1"/>
</dbReference>
<evidence type="ECO:0000313" key="20">
    <source>
        <dbReference type="Proteomes" id="UP000050326"/>
    </source>
</evidence>
<comment type="similarity">
    <text evidence="3 15 17">Belongs to the RNA methyltransferase TrmD family.</text>
</comment>
<dbReference type="InterPro" id="IPR016009">
    <property type="entry name" value="tRNA_MeTrfase_TRMD/TRM10"/>
</dbReference>
<evidence type="ECO:0000256" key="9">
    <source>
        <dbReference type="ARBA" id="ARBA00022679"/>
    </source>
</evidence>
<evidence type="ECO:0000256" key="10">
    <source>
        <dbReference type="ARBA" id="ARBA00022691"/>
    </source>
</evidence>
<feature type="domain" description="tRNA methyltransferase TRMD/TRM10-type" evidence="18">
    <location>
        <begin position="1"/>
        <end position="222"/>
    </location>
</feature>
<feature type="binding site" evidence="15 16">
    <location>
        <position position="112"/>
    </location>
    <ligand>
        <name>S-adenosyl-L-methionine</name>
        <dbReference type="ChEBI" id="CHEBI:59789"/>
    </ligand>
</feature>
<protein>
    <recommendedName>
        <fullName evidence="6 15">tRNA (guanine-N(1)-)-methyltransferase</fullName>
        <ecNumber evidence="5 15">2.1.1.228</ecNumber>
    </recommendedName>
    <alternativeName>
        <fullName evidence="12 15">M1G-methyltransferase</fullName>
    </alternativeName>
    <alternativeName>
        <fullName evidence="13 15">tRNA [GM37] methyltransferase</fullName>
    </alternativeName>
</protein>
<dbReference type="Proteomes" id="UP000050326">
    <property type="component" value="Unassembled WGS sequence"/>
</dbReference>
<evidence type="ECO:0000256" key="7">
    <source>
        <dbReference type="ARBA" id="ARBA00022490"/>
    </source>
</evidence>
<sequence>MVIDILTLFPEMFSPLEYSIIKRARDKDIIKINLYNIRDFTLDKHNRVDDYPYGGGSGMVMMADPIYRAMEHICRDKIKKPRTILMTPGGEKFNQGTAKELAKEEELIFICGHYEGIDERIMTLIDCQVSIGDYVITGGELAAMVVIDSVSRMVPGVLSSKESYEEESFFDGLLEYPQYTRPEIYRDMKVPEVLLSGHHENVNKWRRYQSLKKTYRLRPDLIDYGKLSDKDKKMLLDIENEEQDI</sequence>
<comment type="catalytic activity">
    <reaction evidence="14 15 17">
        <text>guanosine(37) in tRNA + S-adenosyl-L-methionine = N(1)-methylguanosine(37) in tRNA + S-adenosyl-L-homocysteine + H(+)</text>
        <dbReference type="Rhea" id="RHEA:36899"/>
        <dbReference type="Rhea" id="RHEA-COMP:10145"/>
        <dbReference type="Rhea" id="RHEA-COMP:10147"/>
        <dbReference type="ChEBI" id="CHEBI:15378"/>
        <dbReference type="ChEBI" id="CHEBI:57856"/>
        <dbReference type="ChEBI" id="CHEBI:59789"/>
        <dbReference type="ChEBI" id="CHEBI:73542"/>
        <dbReference type="ChEBI" id="CHEBI:74269"/>
        <dbReference type="EC" id="2.1.1.228"/>
    </reaction>
</comment>
<evidence type="ECO:0000256" key="4">
    <source>
        <dbReference type="ARBA" id="ARBA00011738"/>
    </source>
</evidence>
<name>A0A0P8W860_9CLOT</name>
<dbReference type="PIRSF" id="PIRSF000386">
    <property type="entry name" value="tRNA_mtase"/>
    <property type="match status" value="1"/>
</dbReference>
<evidence type="ECO:0000256" key="1">
    <source>
        <dbReference type="ARBA" id="ARBA00002634"/>
    </source>
</evidence>
<comment type="caution">
    <text evidence="19">The sequence shown here is derived from an EMBL/GenBank/DDBJ whole genome shotgun (WGS) entry which is preliminary data.</text>
</comment>
<dbReference type="GO" id="GO:0005829">
    <property type="term" value="C:cytosol"/>
    <property type="evidence" value="ECO:0007669"/>
    <property type="project" value="TreeGrafter"/>
</dbReference>
<evidence type="ECO:0000256" key="15">
    <source>
        <dbReference type="HAMAP-Rule" id="MF_00605"/>
    </source>
</evidence>
<keyword evidence="9 15" id="KW-0808">Transferase</keyword>
<keyword evidence="10 15" id="KW-0949">S-adenosyl-L-methionine</keyword>
<evidence type="ECO:0000256" key="17">
    <source>
        <dbReference type="RuleBase" id="RU003464"/>
    </source>
</evidence>
<dbReference type="STRING" id="36849.OXPF_20960"/>
<dbReference type="FunFam" id="3.40.1280.10:FF:000001">
    <property type="entry name" value="tRNA (guanine-N(1)-)-methyltransferase"/>
    <property type="match status" value="1"/>
</dbReference>
<comment type="subcellular location">
    <subcellularLocation>
        <location evidence="2 15 17">Cytoplasm</location>
    </subcellularLocation>
</comment>
<evidence type="ECO:0000313" key="19">
    <source>
        <dbReference type="EMBL" id="KPU43931.1"/>
    </source>
</evidence>
<dbReference type="Pfam" id="PF01746">
    <property type="entry name" value="tRNA_m1G_MT"/>
    <property type="match status" value="1"/>
</dbReference>
<keyword evidence="20" id="KW-1185">Reference proteome</keyword>
<evidence type="ECO:0000256" key="16">
    <source>
        <dbReference type="PIRSR" id="PIRSR000386-1"/>
    </source>
</evidence>
<dbReference type="SUPFAM" id="SSF75217">
    <property type="entry name" value="alpha/beta knot"/>
    <property type="match status" value="1"/>
</dbReference>
<dbReference type="EC" id="2.1.1.228" evidence="5 15"/>
<dbReference type="PANTHER" id="PTHR46417:SF1">
    <property type="entry name" value="TRNA (GUANINE-N(1)-)-METHYLTRANSFERASE"/>
    <property type="match status" value="1"/>
</dbReference>
<dbReference type="PANTHER" id="PTHR46417">
    <property type="entry name" value="TRNA (GUANINE-N(1)-)-METHYLTRANSFERASE"/>
    <property type="match status" value="1"/>
</dbReference>
<evidence type="ECO:0000256" key="5">
    <source>
        <dbReference type="ARBA" id="ARBA00012807"/>
    </source>
</evidence>
<evidence type="ECO:0000259" key="18">
    <source>
        <dbReference type="Pfam" id="PF01746"/>
    </source>
</evidence>
<dbReference type="EMBL" id="LKET01000032">
    <property type="protein sequence ID" value="KPU43931.1"/>
    <property type="molecule type" value="Genomic_DNA"/>
</dbReference>
<dbReference type="RefSeq" id="WP_054875144.1">
    <property type="nucleotide sequence ID" value="NZ_LKET01000032.1"/>
</dbReference>
<evidence type="ECO:0000256" key="6">
    <source>
        <dbReference type="ARBA" id="ARBA00014679"/>
    </source>
</evidence>
<dbReference type="NCBIfam" id="TIGR00088">
    <property type="entry name" value="trmD"/>
    <property type="match status" value="1"/>
</dbReference>
<dbReference type="OrthoDB" id="9807416at2"/>
<dbReference type="InterPro" id="IPR029028">
    <property type="entry name" value="Alpha/beta_knot_MTases"/>
</dbReference>
<dbReference type="AlphaFoldDB" id="A0A0P8W860"/>
<keyword evidence="11 15" id="KW-0819">tRNA processing</keyword>
<evidence type="ECO:0000256" key="3">
    <source>
        <dbReference type="ARBA" id="ARBA00007630"/>
    </source>
</evidence>
<dbReference type="HAMAP" id="MF_00605">
    <property type="entry name" value="TrmD"/>
    <property type="match status" value="1"/>
</dbReference>
<dbReference type="PATRIC" id="fig|36849.3.peg.2214"/>